<keyword evidence="2" id="KW-0436">Ligase</keyword>
<gene>
    <name evidence="6" type="ORF">G01um101477_488</name>
</gene>
<evidence type="ECO:0000256" key="2">
    <source>
        <dbReference type="ARBA" id="ARBA00022598"/>
    </source>
</evidence>
<dbReference type="GO" id="GO:0006423">
    <property type="term" value="P:cysteinyl-tRNA aminoacylation"/>
    <property type="evidence" value="ECO:0007669"/>
    <property type="project" value="InterPro"/>
</dbReference>
<dbReference type="EMBL" id="VMFF01000047">
    <property type="protein sequence ID" value="TSC65405.1"/>
    <property type="molecule type" value="Genomic_DNA"/>
</dbReference>
<dbReference type="InterPro" id="IPR015273">
    <property type="entry name" value="Cys-tRNA-synt_Ia_DALR"/>
</dbReference>
<evidence type="ECO:0000313" key="6">
    <source>
        <dbReference type="EMBL" id="TSC65405.1"/>
    </source>
</evidence>
<evidence type="ECO:0000256" key="4">
    <source>
        <dbReference type="ARBA" id="ARBA00022840"/>
    </source>
</evidence>
<feature type="domain" description="Cysteinyl-tRNA synthetase class Ia DALR" evidence="5">
    <location>
        <begin position="2"/>
        <end position="55"/>
    </location>
</feature>
<reference evidence="6 7" key="1">
    <citation type="submission" date="2017-07" db="EMBL/GenBank/DDBJ databases">
        <title>Mechanisms for carbon and nitrogen cycling indicate functional differentiation within the Candidate Phyla Radiation.</title>
        <authorList>
            <person name="Danczak R.E."/>
            <person name="Johnston M.D."/>
            <person name="Kenah C."/>
            <person name="Slattery M."/>
            <person name="Wrighton K.C."/>
            <person name="Wilkins M.J."/>
        </authorList>
    </citation>
    <scope>NUCLEOTIDE SEQUENCE [LARGE SCALE GENOMIC DNA]</scope>
    <source>
        <strain evidence="6">Gr01-1014_77</strain>
    </source>
</reference>
<protein>
    <recommendedName>
        <fullName evidence="1">Cysteine--tRNA ligase</fullName>
    </recommendedName>
</protein>
<comment type="caution">
    <text evidence="6">The sequence shown here is derived from an EMBL/GenBank/DDBJ whole genome shotgun (WGS) entry which is preliminary data.</text>
</comment>
<dbReference type="Pfam" id="PF09190">
    <property type="entry name" value="DALR_2"/>
    <property type="match status" value="1"/>
</dbReference>
<name>A0A554JAM0_9BACT</name>
<feature type="non-terminal residue" evidence="6">
    <location>
        <position position="1"/>
    </location>
</feature>
<dbReference type="InterPro" id="IPR009080">
    <property type="entry name" value="tRNAsynth_Ia_anticodon-bd"/>
</dbReference>
<dbReference type="SUPFAM" id="SSF47323">
    <property type="entry name" value="Anticodon-binding domain of a subclass of class I aminoacyl-tRNA synthetases"/>
    <property type="match status" value="1"/>
</dbReference>
<evidence type="ECO:0000259" key="5">
    <source>
        <dbReference type="SMART" id="SM00840"/>
    </source>
</evidence>
<keyword evidence="4" id="KW-0067">ATP-binding</keyword>
<dbReference type="Gene3D" id="1.20.120.1910">
    <property type="entry name" value="Cysteine-tRNA ligase, C-terminal anti-codon recognition domain"/>
    <property type="match status" value="1"/>
</dbReference>
<dbReference type="AlphaFoldDB" id="A0A554JAM0"/>
<accession>A0A554JAM0</accession>
<proteinExistence type="predicted"/>
<evidence type="ECO:0000313" key="7">
    <source>
        <dbReference type="Proteomes" id="UP000319613"/>
    </source>
</evidence>
<dbReference type="Proteomes" id="UP000319613">
    <property type="component" value="Unassembled WGS sequence"/>
</dbReference>
<dbReference type="SMART" id="SM00840">
    <property type="entry name" value="DALR_2"/>
    <property type="match status" value="1"/>
</dbReference>
<evidence type="ECO:0000256" key="3">
    <source>
        <dbReference type="ARBA" id="ARBA00022741"/>
    </source>
</evidence>
<sequence length="112" mass="12880">EKFKDTLNDDIDTPAAVAVFHELLKSKVPDSEKLQTIYKMDEVLGLSLENASSLETELKPDQFPVDLKDLYTKRLAARTNKDFPLSDQLRKEIEKLGYKVIDTKDGIQIYKY</sequence>
<dbReference type="GO" id="GO:0004817">
    <property type="term" value="F:cysteine-tRNA ligase activity"/>
    <property type="evidence" value="ECO:0007669"/>
    <property type="project" value="InterPro"/>
</dbReference>
<evidence type="ECO:0000256" key="1">
    <source>
        <dbReference type="ARBA" id="ARBA00014738"/>
    </source>
</evidence>
<dbReference type="GO" id="GO:0005737">
    <property type="term" value="C:cytoplasm"/>
    <property type="evidence" value="ECO:0007669"/>
    <property type="project" value="InterPro"/>
</dbReference>
<organism evidence="6 7">
    <name type="scientific">Candidatus Doudnabacteria bacterium Gr01-1014_77</name>
    <dbReference type="NCBI Taxonomy" id="2017133"/>
    <lineage>
        <taxon>Bacteria</taxon>
        <taxon>Candidatus Doudnaibacteriota</taxon>
    </lineage>
</organism>
<keyword evidence="6" id="KW-0030">Aminoacyl-tRNA synthetase</keyword>
<keyword evidence="3" id="KW-0547">Nucleotide-binding</keyword>
<dbReference type="GO" id="GO:0005524">
    <property type="term" value="F:ATP binding"/>
    <property type="evidence" value="ECO:0007669"/>
    <property type="project" value="UniProtKB-KW"/>
</dbReference>